<dbReference type="Proteomes" id="UP001221757">
    <property type="component" value="Unassembled WGS sequence"/>
</dbReference>
<evidence type="ECO:0000313" key="4">
    <source>
        <dbReference type="Proteomes" id="UP001221757"/>
    </source>
</evidence>
<dbReference type="Pfam" id="PF20231">
    <property type="entry name" value="DUF6589"/>
    <property type="match status" value="1"/>
</dbReference>
<protein>
    <recommendedName>
        <fullName evidence="2">DUF6589 domain-containing protein</fullName>
    </recommendedName>
</protein>
<keyword evidence="4" id="KW-1185">Reference proteome</keyword>
<reference evidence="3" key="1">
    <citation type="submission" date="2023-03" db="EMBL/GenBank/DDBJ databases">
        <title>Massive genome expansion in bonnet fungi (Mycena s.s.) driven by repeated elements and novel gene families across ecological guilds.</title>
        <authorList>
            <consortium name="Lawrence Berkeley National Laboratory"/>
            <person name="Harder C.B."/>
            <person name="Miyauchi S."/>
            <person name="Viragh M."/>
            <person name="Kuo A."/>
            <person name="Thoen E."/>
            <person name="Andreopoulos B."/>
            <person name="Lu D."/>
            <person name="Skrede I."/>
            <person name="Drula E."/>
            <person name="Henrissat B."/>
            <person name="Morin E."/>
            <person name="Kohler A."/>
            <person name="Barry K."/>
            <person name="LaButti K."/>
            <person name="Morin E."/>
            <person name="Salamov A."/>
            <person name="Lipzen A."/>
            <person name="Mereny Z."/>
            <person name="Hegedus B."/>
            <person name="Baldrian P."/>
            <person name="Stursova M."/>
            <person name="Weitz H."/>
            <person name="Taylor A."/>
            <person name="Grigoriev I.V."/>
            <person name="Nagy L.G."/>
            <person name="Martin F."/>
            <person name="Kauserud H."/>
        </authorList>
    </citation>
    <scope>NUCLEOTIDE SEQUENCE</scope>
    <source>
        <strain evidence="3">CBHHK067</strain>
    </source>
</reference>
<feature type="chain" id="PRO_5041992249" description="DUF6589 domain-containing protein" evidence="1">
    <location>
        <begin position="22"/>
        <end position="319"/>
    </location>
</feature>
<keyword evidence="1" id="KW-0732">Signal</keyword>
<dbReference type="AlphaFoldDB" id="A0AAD7GGC1"/>
<name>A0AAD7GGC1_MYCRO</name>
<evidence type="ECO:0000313" key="3">
    <source>
        <dbReference type="EMBL" id="KAJ7687629.1"/>
    </source>
</evidence>
<dbReference type="EMBL" id="JARKIE010000086">
    <property type="protein sequence ID" value="KAJ7687629.1"/>
    <property type="molecule type" value="Genomic_DNA"/>
</dbReference>
<comment type="caution">
    <text evidence="3">The sequence shown here is derived from an EMBL/GenBank/DDBJ whole genome shotgun (WGS) entry which is preliminary data.</text>
</comment>
<sequence length="319" mass="34256">MQFNIVFIATALLVSASPAMSATITAFAGAGCTGSITAVDNSAGAGQCIYFTGGGSARSFGYSGVPNQISFYESGGAHDVCTNGAFLTLGGGSGCGTAPAGKWLRPEPRRYGINVSVYSNVFHALRTKFETEHGEILVVRAIPLHTREFGPTPAMKIDESSLEGTIDVIDTIVIRMLQLNEAGMRAPGVMFAGGDLLSLSLTDKAIAARREDTNLLDRYGSYLHGMLGLFHVKLSGIRGTVNEHWGEPNSKFPGSLWTQNSFLSRKAIPAGWKAKKLAPFQPTYELMLKLSLPAHLLDRFRIYCSAETLVQWVESPSLT</sequence>
<organism evidence="3 4">
    <name type="scientific">Mycena rosella</name>
    <name type="common">Pink bonnet</name>
    <name type="synonym">Agaricus rosellus</name>
    <dbReference type="NCBI Taxonomy" id="1033263"/>
    <lineage>
        <taxon>Eukaryota</taxon>
        <taxon>Fungi</taxon>
        <taxon>Dikarya</taxon>
        <taxon>Basidiomycota</taxon>
        <taxon>Agaricomycotina</taxon>
        <taxon>Agaricomycetes</taxon>
        <taxon>Agaricomycetidae</taxon>
        <taxon>Agaricales</taxon>
        <taxon>Marasmiineae</taxon>
        <taxon>Mycenaceae</taxon>
        <taxon>Mycena</taxon>
    </lineage>
</organism>
<proteinExistence type="predicted"/>
<dbReference type="InterPro" id="IPR046496">
    <property type="entry name" value="DUF6589"/>
</dbReference>
<feature type="signal peptide" evidence="1">
    <location>
        <begin position="1"/>
        <end position="21"/>
    </location>
</feature>
<evidence type="ECO:0000256" key="1">
    <source>
        <dbReference type="SAM" id="SignalP"/>
    </source>
</evidence>
<gene>
    <name evidence="3" type="ORF">B0H17DRAFT_1203521</name>
</gene>
<accession>A0AAD7GGC1</accession>
<feature type="domain" description="DUF6589" evidence="2">
    <location>
        <begin position="120"/>
        <end position="315"/>
    </location>
</feature>
<evidence type="ECO:0000259" key="2">
    <source>
        <dbReference type="Pfam" id="PF20231"/>
    </source>
</evidence>